<gene>
    <name evidence="1" type="ORF">V9T40_004486</name>
</gene>
<evidence type="ECO:0000313" key="1">
    <source>
        <dbReference type="EMBL" id="KAK7604213.1"/>
    </source>
</evidence>
<dbReference type="AlphaFoldDB" id="A0AAN9TU42"/>
<sequence>MYDVAATGAATAAAGFGEKIQPSYADGIFGCCMCSLRSVLGTRNELPEFWLCYVESHLYKPPAVLYNLCVCIGEEAREVAKEVEGFTAAINGVLIFGN</sequence>
<accession>A0AAN9TU42</accession>
<organism evidence="1 2">
    <name type="scientific">Parthenolecanium corni</name>
    <dbReference type="NCBI Taxonomy" id="536013"/>
    <lineage>
        <taxon>Eukaryota</taxon>
        <taxon>Metazoa</taxon>
        <taxon>Ecdysozoa</taxon>
        <taxon>Arthropoda</taxon>
        <taxon>Hexapoda</taxon>
        <taxon>Insecta</taxon>
        <taxon>Pterygota</taxon>
        <taxon>Neoptera</taxon>
        <taxon>Paraneoptera</taxon>
        <taxon>Hemiptera</taxon>
        <taxon>Sternorrhyncha</taxon>
        <taxon>Coccoidea</taxon>
        <taxon>Coccidae</taxon>
        <taxon>Parthenolecanium</taxon>
    </lineage>
</organism>
<keyword evidence="2" id="KW-1185">Reference proteome</keyword>
<dbReference type="Proteomes" id="UP001367676">
    <property type="component" value="Unassembled WGS sequence"/>
</dbReference>
<reference evidence="1 2" key="1">
    <citation type="submission" date="2024-03" db="EMBL/GenBank/DDBJ databases">
        <title>Adaptation during the transition from Ophiocordyceps entomopathogen to insect associate is accompanied by gene loss and intensified selection.</title>
        <authorList>
            <person name="Ward C.M."/>
            <person name="Onetto C.A."/>
            <person name="Borneman A.R."/>
        </authorList>
    </citation>
    <scope>NUCLEOTIDE SEQUENCE [LARGE SCALE GENOMIC DNA]</scope>
    <source>
        <strain evidence="1">AWRI1</strain>
        <tissue evidence="1">Single Adult Female</tissue>
    </source>
</reference>
<proteinExistence type="predicted"/>
<comment type="caution">
    <text evidence="1">The sequence shown here is derived from an EMBL/GenBank/DDBJ whole genome shotgun (WGS) entry which is preliminary data.</text>
</comment>
<evidence type="ECO:0000313" key="2">
    <source>
        <dbReference type="Proteomes" id="UP001367676"/>
    </source>
</evidence>
<name>A0AAN9TU42_9HEMI</name>
<dbReference type="EMBL" id="JBBCAQ010000004">
    <property type="protein sequence ID" value="KAK7604213.1"/>
    <property type="molecule type" value="Genomic_DNA"/>
</dbReference>
<protein>
    <submittedName>
        <fullName evidence="1">Uncharacterized protein</fullName>
    </submittedName>
</protein>